<name>A0A1I4DQM6_9HYPH</name>
<dbReference type="SUPFAM" id="SSF51735">
    <property type="entry name" value="NAD(P)-binding Rossmann-fold domains"/>
    <property type="match status" value="1"/>
</dbReference>
<protein>
    <submittedName>
        <fullName evidence="5">Short-chain dehydrogenase</fullName>
    </submittedName>
</protein>
<evidence type="ECO:0000256" key="1">
    <source>
        <dbReference type="ARBA" id="ARBA00006484"/>
    </source>
</evidence>
<gene>
    <name evidence="5" type="ORF">SAMN04488518_11259</name>
</gene>
<comment type="similarity">
    <text evidence="1 4">Belongs to the short-chain dehydrogenases/reductases (SDR) family.</text>
</comment>
<sequence>MARRALITGGNRGIGYAIAKGLKKEGLEVVIGSRNAEAGAEAAKQLDCGHVHLDVADLRSVEQAFDDIGIIDVLVNNAGVLYEEPMLENPAQFEQSMQVMVHGPYHLIRRAAPAMIDRQYGRIVNMSSNWGSFTEGLAGPGAYGVAKAALNALTLALSRELPSCVKINSMCPGWVATRMGGETAPRTPEQGAETGIWLATLPEAGPNGGFFSDHHPMGW</sequence>
<dbReference type="PRINTS" id="PR00080">
    <property type="entry name" value="SDRFAMILY"/>
</dbReference>
<keyword evidence="6" id="KW-1185">Reference proteome</keyword>
<keyword evidence="3" id="KW-0560">Oxidoreductase</keyword>
<dbReference type="PANTHER" id="PTHR43963">
    <property type="entry name" value="CARBONYL REDUCTASE 1-RELATED"/>
    <property type="match status" value="1"/>
</dbReference>
<dbReference type="InterPro" id="IPR036291">
    <property type="entry name" value="NAD(P)-bd_dom_sf"/>
</dbReference>
<proteinExistence type="inferred from homology"/>
<dbReference type="Proteomes" id="UP000199598">
    <property type="component" value="Unassembled WGS sequence"/>
</dbReference>
<dbReference type="PRINTS" id="PR00081">
    <property type="entry name" value="GDHRDH"/>
</dbReference>
<evidence type="ECO:0000256" key="4">
    <source>
        <dbReference type="RuleBase" id="RU000363"/>
    </source>
</evidence>
<dbReference type="PANTHER" id="PTHR43963:SF6">
    <property type="entry name" value="CHAIN DEHYDROGENASE FAMILY PROTEIN, PUTATIVE (AFU_ORTHOLOGUE AFUA_3G15350)-RELATED"/>
    <property type="match status" value="1"/>
</dbReference>
<evidence type="ECO:0000313" key="6">
    <source>
        <dbReference type="Proteomes" id="UP000199598"/>
    </source>
</evidence>
<dbReference type="Gene3D" id="3.40.50.720">
    <property type="entry name" value="NAD(P)-binding Rossmann-like Domain"/>
    <property type="match status" value="1"/>
</dbReference>
<accession>A0A1I4DQM6</accession>
<evidence type="ECO:0000256" key="2">
    <source>
        <dbReference type="ARBA" id="ARBA00022857"/>
    </source>
</evidence>
<dbReference type="InterPro" id="IPR002347">
    <property type="entry name" value="SDR_fam"/>
</dbReference>
<dbReference type="RefSeq" id="WP_093522307.1">
    <property type="nucleotide sequence ID" value="NZ_FOSK01000012.1"/>
</dbReference>
<comment type="caution">
    <text evidence="5">The sequence shown here is derived from an EMBL/GenBank/DDBJ whole genome shotgun (WGS) entry which is preliminary data.</text>
</comment>
<dbReference type="EMBL" id="FOSK01000012">
    <property type="protein sequence ID" value="SFK94597.1"/>
    <property type="molecule type" value="Genomic_DNA"/>
</dbReference>
<evidence type="ECO:0000313" key="5">
    <source>
        <dbReference type="EMBL" id="SFK94597.1"/>
    </source>
</evidence>
<evidence type="ECO:0000256" key="3">
    <source>
        <dbReference type="ARBA" id="ARBA00023002"/>
    </source>
</evidence>
<keyword evidence="2" id="KW-0521">NADP</keyword>
<organism evidence="5 6">
    <name type="scientific">Pseudovibrio ascidiaceicola</name>
    <dbReference type="NCBI Taxonomy" id="285279"/>
    <lineage>
        <taxon>Bacteria</taxon>
        <taxon>Pseudomonadati</taxon>
        <taxon>Pseudomonadota</taxon>
        <taxon>Alphaproteobacteria</taxon>
        <taxon>Hyphomicrobiales</taxon>
        <taxon>Stappiaceae</taxon>
        <taxon>Pseudovibrio</taxon>
    </lineage>
</organism>
<dbReference type="Pfam" id="PF00106">
    <property type="entry name" value="adh_short"/>
    <property type="match status" value="1"/>
</dbReference>
<reference evidence="5 6" key="1">
    <citation type="submission" date="2016-10" db="EMBL/GenBank/DDBJ databases">
        <authorList>
            <person name="Varghese N."/>
            <person name="Submissions S."/>
        </authorList>
    </citation>
    <scope>NUCLEOTIDE SEQUENCE [LARGE SCALE GENOMIC DNA]</scope>
    <source>
        <strain evidence="5 6">DSM 16392</strain>
    </source>
</reference>